<accession>A0ABR4E6L0</accession>
<keyword evidence="3" id="KW-1185">Reference proteome</keyword>
<feature type="signal peptide" evidence="1">
    <location>
        <begin position="1"/>
        <end position="18"/>
    </location>
</feature>
<evidence type="ECO:0000313" key="2">
    <source>
        <dbReference type="EMBL" id="KAL2278020.1"/>
    </source>
</evidence>
<dbReference type="Proteomes" id="UP001600888">
    <property type="component" value="Unassembled WGS sequence"/>
</dbReference>
<gene>
    <name evidence="2" type="ORF">FJTKL_14984</name>
</gene>
<feature type="chain" id="PRO_5045949535" evidence="1">
    <location>
        <begin position="19"/>
        <end position="92"/>
    </location>
</feature>
<evidence type="ECO:0000256" key="1">
    <source>
        <dbReference type="SAM" id="SignalP"/>
    </source>
</evidence>
<proteinExistence type="predicted"/>
<name>A0ABR4E6L0_9PEZI</name>
<protein>
    <submittedName>
        <fullName evidence="2">Uncharacterized protein</fullName>
    </submittedName>
</protein>
<organism evidence="2 3">
    <name type="scientific">Diaporthe vaccinii</name>
    <dbReference type="NCBI Taxonomy" id="105482"/>
    <lineage>
        <taxon>Eukaryota</taxon>
        <taxon>Fungi</taxon>
        <taxon>Dikarya</taxon>
        <taxon>Ascomycota</taxon>
        <taxon>Pezizomycotina</taxon>
        <taxon>Sordariomycetes</taxon>
        <taxon>Sordariomycetidae</taxon>
        <taxon>Diaporthales</taxon>
        <taxon>Diaporthaceae</taxon>
        <taxon>Diaporthe</taxon>
        <taxon>Diaporthe eres species complex</taxon>
    </lineage>
</organism>
<evidence type="ECO:0000313" key="3">
    <source>
        <dbReference type="Proteomes" id="UP001600888"/>
    </source>
</evidence>
<reference evidence="2 3" key="1">
    <citation type="submission" date="2024-03" db="EMBL/GenBank/DDBJ databases">
        <title>A high-quality draft genome sequence of Diaporthe vaccinii, a causative agent of upright dieback and viscid rot disease in cranberry plants.</title>
        <authorList>
            <person name="Sarrasin M."/>
            <person name="Lang B.F."/>
            <person name="Burger G."/>
        </authorList>
    </citation>
    <scope>NUCLEOTIDE SEQUENCE [LARGE SCALE GENOMIC DNA]</scope>
    <source>
        <strain evidence="2 3">IS7</strain>
    </source>
</reference>
<keyword evidence="1" id="KW-0732">Signal</keyword>
<comment type="caution">
    <text evidence="2">The sequence shown here is derived from an EMBL/GenBank/DDBJ whole genome shotgun (WGS) entry which is preliminary data.</text>
</comment>
<dbReference type="EMBL" id="JBAWTH010000091">
    <property type="protein sequence ID" value="KAL2278020.1"/>
    <property type="molecule type" value="Genomic_DNA"/>
</dbReference>
<sequence length="92" mass="9404">MQFMTLVAFASAFSAAIAAPTSSEETHPSRIFKRKDCPSDFDSTGSCNGSSCQWGLVNYPCDIGSCVGPGGGDGSCCGWAPNGASKCPNGGW</sequence>